<feature type="region of interest" description="Disordered" evidence="1">
    <location>
        <begin position="60"/>
        <end position="95"/>
    </location>
</feature>
<dbReference type="OrthoDB" id="7068596at2"/>
<proteinExistence type="predicted"/>
<reference evidence="4 5" key="1">
    <citation type="submission" date="2016-10" db="EMBL/GenBank/DDBJ databases">
        <authorList>
            <person name="de Groot N.N."/>
        </authorList>
    </citation>
    <scope>NUCLEOTIDE SEQUENCE [LARGE SCALE GENOMIC DNA]</scope>
    <source>
        <strain evidence="4 5">DSM 21228</strain>
    </source>
</reference>
<dbReference type="STRING" id="525918.SAMN05660964_01250"/>
<feature type="compositionally biased region" description="Basic and acidic residues" evidence="1">
    <location>
        <begin position="74"/>
        <end position="95"/>
    </location>
</feature>
<organism evidence="4 5">
    <name type="scientific">Thiothrix caldifontis</name>
    <dbReference type="NCBI Taxonomy" id="525918"/>
    <lineage>
        <taxon>Bacteria</taxon>
        <taxon>Pseudomonadati</taxon>
        <taxon>Pseudomonadota</taxon>
        <taxon>Gammaproteobacteria</taxon>
        <taxon>Thiotrichales</taxon>
        <taxon>Thiotrichaceae</taxon>
        <taxon>Thiothrix</taxon>
    </lineage>
</organism>
<feature type="domain" description="DUF4124" evidence="3">
    <location>
        <begin position="14"/>
        <end position="52"/>
    </location>
</feature>
<feature type="compositionally biased region" description="Polar residues" evidence="1">
    <location>
        <begin position="150"/>
        <end position="161"/>
    </location>
</feature>
<feature type="compositionally biased region" description="Basic and acidic residues" evidence="1">
    <location>
        <begin position="162"/>
        <end position="176"/>
    </location>
</feature>
<evidence type="ECO:0000256" key="1">
    <source>
        <dbReference type="SAM" id="MobiDB-lite"/>
    </source>
</evidence>
<dbReference type="Proteomes" id="UP000199397">
    <property type="component" value="Unassembled WGS sequence"/>
</dbReference>
<feature type="compositionally biased region" description="Polar residues" evidence="1">
    <location>
        <begin position="191"/>
        <end position="203"/>
    </location>
</feature>
<dbReference type="Pfam" id="PF13511">
    <property type="entry name" value="DUF4124"/>
    <property type="match status" value="1"/>
</dbReference>
<dbReference type="EMBL" id="FNQP01000006">
    <property type="protein sequence ID" value="SEA28116.1"/>
    <property type="molecule type" value="Genomic_DNA"/>
</dbReference>
<name>A0A1H3ZWK6_9GAMM</name>
<protein>
    <recommendedName>
        <fullName evidence="3">DUF4124 domain-containing protein</fullName>
    </recommendedName>
</protein>
<evidence type="ECO:0000259" key="3">
    <source>
        <dbReference type="Pfam" id="PF13511"/>
    </source>
</evidence>
<evidence type="ECO:0000313" key="5">
    <source>
        <dbReference type="Proteomes" id="UP000199397"/>
    </source>
</evidence>
<keyword evidence="2" id="KW-0732">Signal</keyword>
<evidence type="ECO:0000313" key="4">
    <source>
        <dbReference type="EMBL" id="SEA28116.1"/>
    </source>
</evidence>
<dbReference type="InterPro" id="IPR025392">
    <property type="entry name" value="DUF4124"/>
</dbReference>
<keyword evidence="5" id="KW-1185">Reference proteome</keyword>
<gene>
    <name evidence="4" type="ORF">SAMN05660964_01250</name>
</gene>
<dbReference type="AlphaFoldDB" id="A0A1H3ZWK6"/>
<feature type="region of interest" description="Disordered" evidence="1">
    <location>
        <begin position="145"/>
        <end position="211"/>
    </location>
</feature>
<evidence type="ECO:0000256" key="2">
    <source>
        <dbReference type="SAM" id="SignalP"/>
    </source>
</evidence>
<dbReference type="RefSeq" id="WP_093066506.1">
    <property type="nucleotide sequence ID" value="NZ_FNQP01000006.1"/>
</dbReference>
<feature type="signal peptide" evidence="2">
    <location>
        <begin position="1"/>
        <end position="23"/>
    </location>
</feature>
<feature type="chain" id="PRO_5011776788" description="DUF4124 domain-containing protein" evidence="2">
    <location>
        <begin position="24"/>
        <end position="211"/>
    </location>
</feature>
<accession>A0A1H3ZWK6</accession>
<sequence>MKKAIFMPVVLLTAIFMTTHAAADMYKWTDKNGEVHYTQTPPPPDANGKNIEDDIRLSTGKLGNVIPKENSTSEPKDTLEQARQDGEKSDQKHREFCAQQAEALKKMTANALIKWKDAQGERFLTAEEKTTKMKEIQENIDSMCKPEMFSKSSNKSTSQTEKAVDARLTDDTDKTSELNPNNAMPDAANVAGSSTENQTNQATAAMLPATD</sequence>